<comment type="caution">
    <text evidence="2">The sequence shown here is derived from an EMBL/GenBank/DDBJ whole genome shotgun (WGS) entry which is preliminary data.</text>
</comment>
<dbReference type="Proteomes" id="UP001149165">
    <property type="component" value="Unassembled WGS sequence"/>
</dbReference>
<reference evidence="2" key="2">
    <citation type="journal article" date="2023" name="IMA Fungus">
        <title>Comparative genomic study of the Penicillium genus elucidates a diverse pangenome and 15 lateral gene transfer events.</title>
        <authorList>
            <person name="Petersen C."/>
            <person name="Sorensen T."/>
            <person name="Nielsen M.R."/>
            <person name="Sondergaard T.E."/>
            <person name="Sorensen J.L."/>
            <person name="Fitzpatrick D.A."/>
            <person name="Frisvad J.C."/>
            <person name="Nielsen K.L."/>
        </authorList>
    </citation>
    <scope>NUCLEOTIDE SEQUENCE</scope>
    <source>
        <strain evidence="2">IBT 30069</strain>
    </source>
</reference>
<proteinExistence type="predicted"/>
<name>A0A9W9KPR3_9EURO</name>
<evidence type="ECO:0000313" key="2">
    <source>
        <dbReference type="EMBL" id="KAJ5113308.1"/>
    </source>
</evidence>
<sequence>MARPDFKRNDSPRPQIDKREIEDEVDRLQDSIERLNIKVLRTKRNLERMRIRKKRTIETCTSRISILQTYLTNLSEQQTPPPRAEKPPTSEKASRVEKEEDEPEEDEEEQRPVHPSPNVQDNSKLVDWQMERHRQWAHINMLWGDLYRILDVRTAAQLNAGDIPGLGNLKLNPVYCRVDPGSYKWGQPAAALLHHARAVYKDPEGWILLDKPRRLLMAMENWFFSLSKEEREQLPESANDWDGMADETIKKWNEALQTGELNAACSTSAFHDPVLEAAIWDPTKEDWEGLEDCPLDASLFE</sequence>
<evidence type="ECO:0000313" key="3">
    <source>
        <dbReference type="Proteomes" id="UP001149165"/>
    </source>
</evidence>
<feature type="region of interest" description="Disordered" evidence="1">
    <location>
        <begin position="71"/>
        <end position="122"/>
    </location>
</feature>
<feature type="compositionally biased region" description="Acidic residues" evidence="1">
    <location>
        <begin position="99"/>
        <end position="109"/>
    </location>
</feature>
<gene>
    <name evidence="2" type="ORF">N7456_001842</name>
</gene>
<evidence type="ECO:0000256" key="1">
    <source>
        <dbReference type="SAM" id="MobiDB-lite"/>
    </source>
</evidence>
<feature type="compositionally biased region" description="Basic and acidic residues" evidence="1">
    <location>
        <begin position="83"/>
        <end position="98"/>
    </location>
</feature>
<dbReference type="EMBL" id="JAPQKH010000002">
    <property type="protein sequence ID" value="KAJ5113308.1"/>
    <property type="molecule type" value="Genomic_DNA"/>
</dbReference>
<feature type="region of interest" description="Disordered" evidence="1">
    <location>
        <begin position="1"/>
        <end position="22"/>
    </location>
</feature>
<organism evidence="2 3">
    <name type="scientific">Penicillium angulare</name>
    <dbReference type="NCBI Taxonomy" id="116970"/>
    <lineage>
        <taxon>Eukaryota</taxon>
        <taxon>Fungi</taxon>
        <taxon>Dikarya</taxon>
        <taxon>Ascomycota</taxon>
        <taxon>Pezizomycotina</taxon>
        <taxon>Eurotiomycetes</taxon>
        <taxon>Eurotiomycetidae</taxon>
        <taxon>Eurotiales</taxon>
        <taxon>Aspergillaceae</taxon>
        <taxon>Penicillium</taxon>
    </lineage>
</organism>
<keyword evidence="3" id="KW-1185">Reference proteome</keyword>
<accession>A0A9W9KPR3</accession>
<protein>
    <submittedName>
        <fullName evidence="2">Uncharacterized protein</fullName>
    </submittedName>
</protein>
<dbReference type="AlphaFoldDB" id="A0A9W9KPR3"/>
<dbReference type="OrthoDB" id="4500318at2759"/>
<reference evidence="2" key="1">
    <citation type="submission" date="2022-11" db="EMBL/GenBank/DDBJ databases">
        <authorList>
            <person name="Petersen C."/>
        </authorList>
    </citation>
    <scope>NUCLEOTIDE SEQUENCE</scope>
    <source>
        <strain evidence="2">IBT 30069</strain>
    </source>
</reference>